<dbReference type="InterPro" id="IPR029058">
    <property type="entry name" value="AB_hydrolase_fold"/>
</dbReference>
<dbReference type="AlphaFoldDB" id="A0A0C2YGZ4"/>
<dbReference type="PANTHER" id="PTHR11614">
    <property type="entry name" value="PHOSPHOLIPASE-RELATED"/>
    <property type="match status" value="1"/>
</dbReference>
<reference evidence="4" key="2">
    <citation type="submission" date="2015-01" db="EMBL/GenBank/DDBJ databases">
        <title>Evolutionary Origins and Diversification of the Mycorrhizal Mutualists.</title>
        <authorList>
            <consortium name="DOE Joint Genome Institute"/>
            <consortium name="Mycorrhizal Genomics Consortium"/>
            <person name="Kohler A."/>
            <person name="Kuo A."/>
            <person name="Nagy L.G."/>
            <person name="Floudas D."/>
            <person name="Copeland A."/>
            <person name="Barry K.W."/>
            <person name="Cichocki N."/>
            <person name="Veneault-Fourrey C."/>
            <person name="LaButti K."/>
            <person name="Lindquist E.A."/>
            <person name="Lipzen A."/>
            <person name="Lundell T."/>
            <person name="Morin E."/>
            <person name="Murat C."/>
            <person name="Riley R."/>
            <person name="Ohm R."/>
            <person name="Sun H."/>
            <person name="Tunlid A."/>
            <person name="Henrissat B."/>
            <person name="Grigoriev I.V."/>
            <person name="Hibbett D.S."/>
            <person name="Martin F."/>
        </authorList>
    </citation>
    <scope>NUCLEOTIDE SEQUENCE [LARGE SCALE GENOMIC DNA]</scope>
    <source>
        <strain evidence="4">h7</strain>
    </source>
</reference>
<evidence type="ECO:0000259" key="2">
    <source>
        <dbReference type="Pfam" id="PF12146"/>
    </source>
</evidence>
<dbReference type="HOGENOM" id="CLU_026209_5_2_1"/>
<dbReference type="InterPro" id="IPR022742">
    <property type="entry name" value="Hydrolase_4"/>
</dbReference>
<keyword evidence="4" id="KW-1185">Reference proteome</keyword>
<reference evidence="3 4" key="1">
    <citation type="submission" date="2014-04" db="EMBL/GenBank/DDBJ databases">
        <authorList>
            <consortium name="DOE Joint Genome Institute"/>
            <person name="Kuo A."/>
            <person name="Gay G."/>
            <person name="Dore J."/>
            <person name="Kohler A."/>
            <person name="Nagy L.G."/>
            <person name="Floudas D."/>
            <person name="Copeland A."/>
            <person name="Barry K.W."/>
            <person name="Cichocki N."/>
            <person name="Veneault-Fourrey C."/>
            <person name="LaButti K."/>
            <person name="Lindquist E.A."/>
            <person name="Lipzen A."/>
            <person name="Lundell T."/>
            <person name="Morin E."/>
            <person name="Murat C."/>
            <person name="Sun H."/>
            <person name="Tunlid A."/>
            <person name="Henrissat B."/>
            <person name="Grigoriev I.V."/>
            <person name="Hibbett D.S."/>
            <person name="Martin F."/>
            <person name="Nordberg H.P."/>
            <person name="Cantor M.N."/>
            <person name="Hua S.X."/>
        </authorList>
    </citation>
    <scope>NUCLEOTIDE SEQUENCE [LARGE SCALE GENOMIC DNA]</scope>
    <source>
        <strain evidence="4">h7</strain>
    </source>
</reference>
<organism evidence="3 4">
    <name type="scientific">Hebeloma cylindrosporum</name>
    <dbReference type="NCBI Taxonomy" id="76867"/>
    <lineage>
        <taxon>Eukaryota</taxon>
        <taxon>Fungi</taxon>
        <taxon>Dikarya</taxon>
        <taxon>Basidiomycota</taxon>
        <taxon>Agaricomycotina</taxon>
        <taxon>Agaricomycetes</taxon>
        <taxon>Agaricomycetidae</taxon>
        <taxon>Agaricales</taxon>
        <taxon>Agaricineae</taxon>
        <taxon>Hymenogastraceae</taxon>
        <taxon>Hebeloma</taxon>
    </lineage>
</organism>
<proteinExistence type="predicted"/>
<dbReference type="EMBL" id="KN831783">
    <property type="protein sequence ID" value="KIM40362.1"/>
    <property type="molecule type" value="Genomic_DNA"/>
</dbReference>
<gene>
    <name evidence="3" type="ORF">M413DRAFT_73462</name>
</gene>
<evidence type="ECO:0000313" key="3">
    <source>
        <dbReference type="EMBL" id="KIM40362.1"/>
    </source>
</evidence>
<feature type="region of interest" description="Disordered" evidence="1">
    <location>
        <begin position="306"/>
        <end position="346"/>
    </location>
</feature>
<evidence type="ECO:0000256" key="1">
    <source>
        <dbReference type="SAM" id="MobiDB-lite"/>
    </source>
</evidence>
<accession>A0A0C2YGZ4</accession>
<dbReference type="Proteomes" id="UP000053424">
    <property type="component" value="Unassembled WGS sequence"/>
</dbReference>
<dbReference type="Pfam" id="PF12146">
    <property type="entry name" value="Hydrolase_4"/>
    <property type="match status" value="1"/>
</dbReference>
<protein>
    <recommendedName>
        <fullName evidence="2">Serine aminopeptidase S33 domain-containing protein</fullName>
    </recommendedName>
</protein>
<dbReference type="Gene3D" id="3.40.50.1820">
    <property type="entry name" value="alpha/beta hydrolase"/>
    <property type="match status" value="1"/>
</dbReference>
<dbReference type="OrthoDB" id="10249433at2759"/>
<dbReference type="SUPFAM" id="SSF53474">
    <property type="entry name" value="alpha/beta-Hydrolases"/>
    <property type="match status" value="1"/>
</dbReference>
<evidence type="ECO:0000313" key="4">
    <source>
        <dbReference type="Proteomes" id="UP000053424"/>
    </source>
</evidence>
<feature type="compositionally biased region" description="Low complexity" evidence="1">
    <location>
        <begin position="306"/>
        <end position="329"/>
    </location>
</feature>
<dbReference type="STRING" id="686832.A0A0C2YGZ4"/>
<dbReference type="InterPro" id="IPR051044">
    <property type="entry name" value="MAG_DAG_Lipase"/>
</dbReference>
<feature type="domain" description="Serine aminopeptidase S33" evidence="2">
    <location>
        <begin position="30"/>
        <end position="285"/>
    </location>
</feature>
<sequence length="365" mass="39120">MSTQTYSEAWLAGPNSTQFYTRTYEPTPHPTKAAIVFIHGFAEHIGRYTHFHPLLAARGIAVFAFDQRGFGLTGQDTKGNRSKASAYGKTCWKDQMGDIEWAVKHTQKLYEGIPVFLMGHSMGGGEVLGFATQGDKGEYKSTVSSIAGVIATSPLLEQTTPAPRLAKWIGGKLSAVMPYTLIPAAVKAEQLSRDPEVNTAYLKDPLVKQSGSLKGIHDMLTWGQTILHSRTPHWPKDLPLLLVHGTEDKVTSHKASQAFHDKLSAAKKKLSLFTGGFHELQNEPDGVKDKLAQEIVAFIEEHSSKPVAATSAPAASAPATSSPATSSPAVPTPAAPEAEDGKDAAALAQLETEVALEPTATKAKM</sequence>
<name>A0A0C2YGZ4_HEBCY</name>